<dbReference type="InterPro" id="IPR029016">
    <property type="entry name" value="GAF-like_dom_sf"/>
</dbReference>
<dbReference type="PROSITE" id="PS51833">
    <property type="entry name" value="HDOD"/>
    <property type="match status" value="1"/>
</dbReference>
<dbReference type="InterPro" id="IPR013976">
    <property type="entry name" value="HDOD"/>
</dbReference>
<dbReference type="AlphaFoldDB" id="A0A516SAR3"/>
<feature type="domain" description="HDOD" evidence="1">
    <location>
        <begin position="32"/>
        <end position="211"/>
    </location>
</feature>
<gene>
    <name evidence="2" type="ORF">FNU76_02005</name>
</gene>
<evidence type="ECO:0000313" key="2">
    <source>
        <dbReference type="EMBL" id="QDQ25221.1"/>
    </source>
</evidence>
<organism evidence="2 3">
    <name type="scientific">Chitinimonas arctica</name>
    <dbReference type="NCBI Taxonomy" id="2594795"/>
    <lineage>
        <taxon>Bacteria</taxon>
        <taxon>Pseudomonadati</taxon>
        <taxon>Pseudomonadota</taxon>
        <taxon>Betaproteobacteria</taxon>
        <taxon>Neisseriales</taxon>
        <taxon>Chitinibacteraceae</taxon>
        <taxon>Chitinimonas</taxon>
    </lineage>
</organism>
<dbReference type="RefSeq" id="WP_143856146.1">
    <property type="nucleotide sequence ID" value="NZ_CP041730.1"/>
</dbReference>
<name>A0A516SAR3_9NEIS</name>
<dbReference type="EMBL" id="CP041730">
    <property type="protein sequence ID" value="QDQ25221.1"/>
    <property type="molecule type" value="Genomic_DNA"/>
</dbReference>
<dbReference type="SUPFAM" id="SSF109604">
    <property type="entry name" value="HD-domain/PDEase-like"/>
    <property type="match status" value="1"/>
</dbReference>
<proteinExistence type="predicted"/>
<evidence type="ECO:0000259" key="1">
    <source>
        <dbReference type="PROSITE" id="PS51833"/>
    </source>
</evidence>
<accession>A0A516SAR3</accession>
<dbReference type="KEGG" id="cari:FNU76_02005"/>
<dbReference type="Gene3D" id="1.10.3210.10">
    <property type="entry name" value="Hypothetical protein af1432"/>
    <property type="match status" value="1"/>
</dbReference>
<evidence type="ECO:0000313" key="3">
    <source>
        <dbReference type="Proteomes" id="UP000317550"/>
    </source>
</evidence>
<keyword evidence="3" id="KW-1185">Reference proteome</keyword>
<protein>
    <recommendedName>
        <fullName evidence="1">HDOD domain-containing protein</fullName>
    </recommendedName>
</protein>
<dbReference type="Proteomes" id="UP000317550">
    <property type="component" value="Chromosome"/>
</dbReference>
<dbReference type="Gene3D" id="3.30.450.40">
    <property type="match status" value="1"/>
</dbReference>
<dbReference type="OrthoDB" id="9126875at2"/>
<reference evidence="3" key="1">
    <citation type="submission" date="2019-07" db="EMBL/GenBank/DDBJ databases">
        <title>Chitinimonas sp. nov., isolated from Ny-Alesund, arctica soil.</title>
        <authorList>
            <person name="Xu Q."/>
            <person name="Peng F."/>
        </authorList>
    </citation>
    <scope>NUCLEOTIDE SEQUENCE [LARGE SCALE GENOMIC DNA]</scope>
    <source>
        <strain evidence="3">R3-44</strain>
    </source>
</reference>
<sequence>MANALSAAPPAAQPKQNERNEAWLTFWARRPLPILQSTKAALAGFAGRLDTVRSDEIIAAVLRDPLLTAHILRHINQRKRGSLASDVVALESVVLLMGVDAFVGQFARLATVESMLLPKHPARYFALLREVATTRLAARLAKDFSELRYDAHPEEINIAALLGHMPRMLRLLEAGLPDAAPASDLDELPPLFARWSLPEVFSSLLDHRSPSSQRSLLQQAAVRLADKLQMGWWQDGVAADVHLAAHSLEMEQAEVWQLICGALLHFARKDWPYAQIFPPARWLPMLPGEWPRPQAKAAPEAAGKPSFDSLLRELQRAGQGSGTFNQIMNLSIRAQAEGLGMKRIVFGLLMAGHNLLKTRYVVGAADDDPLRSLQVDLTAPHLFTRLMLKPQSIWLKPGNRAQFEALLPRGVRQAVGEGDFVAMSLFVDDKPVGLFYADNHGGPLTEAQYNGFKQVCQLTGQCLTWQAGRLSRGG</sequence>